<dbReference type="SUPFAM" id="SSF56925">
    <property type="entry name" value="OMPA-like"/>
    <property type="match status" value="1"/>
</dbReference>
<proteinExistence type="predicted"/>
<gene>
    <name evidence="4" type="ORF">H9977_01780</name>
</gene>
<dbReference type="Gene3D" id="2.40.160.20">
    <property type="match status" value="1"/>
</dbReference>
<reference evidence="4" key="1">
    <citation type="journal article" date="2021" name="PeerJ">
        <title>Extensive microbial diversity within the chicken gut microbiome revealed by metagenomics and culture.</title>
        <authorList>
            <person name="Gilroy R."/>
            <person name="Ravi A."/>
            <person name="Getino M."/>
            <person name="Pursley I."/>
            <person name="Horton D.L."/>
            <person name="Alikhan N.F."/>
            <person name="Baker D."/>
            <person name="Gharbi K."/>
            <person name="Hall N."/>
            <person name="Watson M."/>
            <person name="Adriaenssens E.M."/>
            <person name="Foster-Nyarko E."/>
            <person name="Jarju S."/>
            <person name="Secka A."/>
            <person name="Antonio M."/>
            <person name="Oren A."/>
            <person name="Chaudhuri R.R."/>
            <person name="La Ragione R."/>
            <person name="Hildebrand F."/>
            <person name="Pallen M.J."/>
        </authorList>
    </citation>
    <scope>NUCLEOTIDE SEQUENCE</scope>
    <source>
        <strain evidence="4">ChiGjej6B6-14162</strain>
    </source>
</reference>
<sequence length="151" mass="16704">MRRTFLIGALMALLTTLAWGQQGNTAVGVNLGYATADGYNAFRLGAEVSVGLYKGLYVTPGFDYYFISDHRDLWSIDANLQYLIPVAEGFTFYPLVGATYVRYGDNYFGGNVGAGIIYDLTANVGLKVEAKYQVIEDFDQLALKTGFIFRF</sequence>
<dbReference type="AlphaFoldDB" id="A0A9D1X708"/>
<dbReference type="InterPro" id="IPR027385">
    <property type="entry name" value="Beta-barrel_OMP"/>
</dbReference>
<dbReference type="Pfam" id="PF13505">
    <property type="entry name" value="OMP_b-brl"/>
    <property type="match status" value="1"/>
</dbReference>
<protein>
    <submittedName>
        <fullName evidence="4">Porin family protein</fullName>
    </submittedName>
</protein>
<dbReference type="Proteomes" id="UP000886740">
    <property type="component" value="Unassembled WGS sequence"/>
</dbReference>
<organism evidence="4 5">
    <name type="scientific">Candidatus Parabacteroides intestinipullorum</name>
    <dbReference type="NCBI Taxonomy" id="2838723"/>
    <lineage>
        <taxon>Bacteria</taxon>
        <taxon>Pseudomonadati</taxon>
        <taxon>Bacteroidota</taxon>
        <taxon>Bacteroidia</taxon>
        <taxon>Bacteroidales</taxon>
        <taxon>Tannerellaceae</taxon>
        <taxon>Parabacteroides</taxon>
    </lineage>
</organism>
<evidence type="ECO:0000259" key="3">
    <source>
        <dbReference type="Pfam" id="PF13505"/>
    </source>
</evidence>
<evidence type="ECO:0000256" key="2">
    <source>
        <dbReference type="SAM" id="SignalP"/>
    </source>
</evidence>
<accession>A0A9D1X708</accession>
<dbReference type="InterPro" id="IPR011250">
    <property type="entry name" value="OMP/PagP_B-barrel"/>
</dbReference>
<name>A0A9D1X708_9BACT</name>
<feature type="chain" id="PRO_5038822101" evidence="2">
    <location>
        <begin position="21"/>
        <end position="151"/>
    </location>
</feature>
<comment type="caution">
    <text evidence="4">The sequence shown here is derived from an EMBL/GenBank/DDBJ whole genome shotgun (WGS) entry which is preliminary data.</text>
</comment>
<evidence type="ECO:0000256" key="1">
    <source>
        <dbReference type="ARBA" id="ARBA00022729"/>
    </source>
</evidence>
<feature type="domain" description="Outer membrane protein beta-barrel" evidence="3">
    <location>
        <begin position="24"/>
        <end position="151"/>
    </location>
</feature>
<reference evidence="4" key="2">
    <citation type="submission" date="2021-04" db="EMBL/GenBank/DDBJ databases">
        <authorList>
            <person name="Gilroy R."/>
        </authorList>
    </citation>
    <scope>NUCLEOTIDE SEQUENCE</scope>
    <source>
        <strain evidence="4">ChiGjej6B6-14162</strain>
    </source>
</reference>
<keyword evidence="1 2" id="KW-0732">Signal</keyword>
<evidence type="ECO:0000313" key="4">
    <source>
        <dbReference type="EMBL" id="HIX73770.1"/>
    </source>
</evidence>
<evidence type="ECO:0000313" key="5">
    <source>
        <dbReference type="Proteomes" id="UP000886740"/>
    </source>
</evidence>
<feature type="signal peptide" evidence="2">
    <location>
        <begin position="1"/>
        <end position="20"/>
    </location>
</feature>
<dbReference type="EMBL" id="DXEL01000017">
    <property type="protein sequence ID" value="HIX73770.1"/>
    <property type="molecule type" value="Genomic_DNA"/>
</dbReference>